<dbReference type="InterPro" id="IPR036873">
    <property type="entry name" value="Rhodanese-like_dom_sf"/>
</dbReference>
<dbReference type="SFLD" id="SFLDG01129">
    <property type="entry name" value="C1.5:_HAD__Beta-PGM__Phosphata"/>
    <property type="match status" value="1"/>
</dbReference>
<evidence type="ECO:0000313" key="5">
    <source>
        <dbReference type="Proteomes" id="UP001596098"/>
    </source>
</evidence>
<comment type="caution">
    <text evidence="4">The sequence shown here is derived from an EMBL/GenBank/DDBJ whole genome shotgun (WGS) entry which is preliminary data.</text>
</comment>
<dbReference type="SFLD" id="SFLDS00003">
    <property type="entry name" value="Haloacid_Dehalogenase"/>
    <property type="match status" value="1"/>
</dbReference>
<proteinExistence type="predicted"/>
<gene>
    <name evidence="4" type="ORF">ACFPWU_00210</name>
</gene>
<dbReference type="InterPro" id="IPR001763">
    <property type="entry name" value="Rhodanese-like_dom"/>
</dbReference>
<name>A0ABW1QRJ6_9ACTN</name>
<dbReference type="Proteomes" id="UP001596098">
    <property type="component" value="Unassembled WGS sequence"/>
</dbReference>
<evidence type="ECO:0000259" key="3">
    <source>
        <dbReference type="PROSITE" id="PS50206"/>
    </source>
</evidence>
<dbReference type="CDD" id="cd01448">
    <property type="entry name" value="TST_Repeat_1"/>
    <property type="match status" value="1"/>
</dbReference>
<dbReference type="EMBL" id="JBHSQI010000001">
    <property type="protein sequence ID" value="MFC6152092.1"/>
    <property type="molecule type" value="Genomic_DNA"/>
</dbReference>
<dbReference type="Pfam" id="PF00702">
    <property type="entry name" value="Hydrolase"/>
    <property type="match status" value="1"/>
</dbReference>
<dbReference type="PANTHER" id="PTHR11364">
    <property type="entry name" value="THIOSULFATE SULFERTANSFERASE"/>
    <property type="match status" value="1"/>
</dbReference>
<protein>
    <submittedName>
        <fullName evidence="4">Rhodanese-like domain-containing protein</fullName>
    </submittedName>
</protein>
<dbReference type="Gene3D" id="1.10.150.240">
    <property type="entry name" value="Putative phosphatase, domain 2"/>
    <property type="match status" value="1"/>
</dbReference>
<dbReference type="InterPro" id="IPR023214">
    <property type="entry name" value="HAD_sf"/>
</dbReference>
<dbReference type="RefSeq" id="WP_128316363.1">
    <property type="nucleotide sequence ID" value="NZ_CP034929.1"/>
</dbReference>
<dbReference type="SUPFAM" id="SSF52821">
    <property type="entry name" value="Rhodanese/Cell cycle control phosphatase"/>
    <property type="match status" value="2"/>
</dbReference>
<dbReference type="Pfam" id="PF00581">
    <property type="entry name" value="Rhodanese"/>
    <property type="match status" value="2"/>
</dbReference>
<dbReference type="Gene3D" id="3.40.250.10">
    <property type="entry name" value="Rhodanese-like domain"/>
    <property type="match status" value="2"/>
</dbReference>
<evidence type="ECO:0000313" key="4">
    <source>
        <dbReference type="EMBL" id="MFC6152092.1"/>
    </source>
</evidence>
<keyword evidence="1" id="KW-0808">Transferase</keyword>
<dbReference type="InterPro" id="IPR023198">
    <property type="entry name" value="PGP-like_dom2"/>
</dbReference>
<keyword evidence="2" id="KW-0677">Repeat</keyword>
<reference evidence="5" key="1">
    <citation type="journal article" date="2019" name="Int. J. Syst. Evol. Microbiol.">
        <title>The Global Catalogue of Microorganisms (GCM) 10K type strain sequencing project: providing services to taxonomists for standard genome sequencing and annotation.</title>
        <authorList>
            <consortium name="The Broad Institute Genomics Platform"/>
            <consortium name="The Broad Institute Genome Sequencing Center for Infectious Disease"/>
            <person name="Wu L."/>
            <person name="Ma J."/>
        </authorList>
    </citation>
    <scope>NUCLEOTIDE SEQUENCE [LARGE SCALE GENOMIC DNA]</scope>
    <source>
        <strain evidence="5">DFY28</strain>
    </source>
</reference>
<dbReference type="SUPFAM" id="SSF56784">
    <property type="entry name" value="HAD-like"/>
    <property type="match status" value="1"/>
</dbReference>
<dbReference type="PROSITE" id="PS50206">
    <property type="entry name" value="RHODANESE_3"/>
    <property type="match status" value="2"/>
</dbReference>
<dbReference type="InterPro" id="IPR045078">
    <property type="entry name" value="TST/MPST-like"/>
</dbReference>
<dbReference type="InterPro" id="IPR036412">
    <property type="entry name" value="HAD-like_sf"/>
</dbReference>
<organism evidence="4 5">
    <name type="scientific">Nocardioides yefusunii</name>
    <dbReference type="NCBI Taxonomy" id="2500546"/>
    <lineage>
        <taxon>Bacteria</taxon>
        <taxon>Bacillati</taxon>
        <taxon>Actinomycetota</taxon>
        <taxon>Actinomycetes</taxon>
        <taxon>Propionibacteriales</taxon>
        <taxon>Nocardioidaceae</taxon>
        <taxon>Nocardioides</taxon>
    </lineage>
</organism>
<keyword evidence="5" id="KW-1185">Reference proteome</keyword>
<feature type="domain" description="Rhodanese" evidence="3">
    <location>
        <begin position="191"/>
        <end position="287"/>
    </location>
</feature>
<dbReference type="PANTHER" id="PTHR11364:SF27">
    <property type="entry name" value="SULFURTRANSFERASE"/>
    <property type="match status" value="1"/>
</dbReference>
<evidence type="ECO:0000256" key="2">
    <source>
        <dbReference type="ARBA" id="ARBA00022737"/>
    </source>
</evidence>
<evidence type="ECO:0000256" key="1">
    <source>
        <dbReference type="ARBA" id="ARBA00022679"/>
    </source>
</evidence>
<sequence>MGSVHESPLVSADWLLNHLQDADVVVLDASITRGEDATGATVFSDGSATVRAARIAGAVFADLFRVWSDPEGEYGFTRPSAEQVQAAARAAGISPDSTVVVYDQLSGAYAARLWFVLRSWGFTGVKLLDGGFAAWTAAGGPVESGDLVLPTPGSGFAPVDAGLFADLDEVRAIALGDRAEAARLVCALRRPEFEGDPARERSGHIPGSVNVPYPDLLNEDGTVSVERTRALAAARDLDSDVPVLAYCGGGVNASGLAVAFAEAGLPLPRVYDASMNEWRAHIELPVVLGPSPVQPAPAREVLVVFDIDGTLLHSDGAHNELITVVQARHGLDATIKPFGTYTHYTDWCVIDEVHTATHGTPAPAELLARLDDEYAAALDAHLATTEVAEVAGARALLAELDAMAGVHVAFATGSLRGMARRKLGLVGVDADSAVLSTSLEHYSREEIVRGAIEETVRRVGHDRLNVVILGDGAWDEKTALGLGIPFVGLATGACSFDHDAVLVLVDFADVTAKDLVDLARRWPR</sequence>
<feature type="domain" description="Rhodanese" evidence="3">
    <location>
        <begin position="20"/>
        <end position="144"/>
    </location>
</feature>
<accession>A0ABW1QRJ6</accession>
<dbReference type="SMART" id="SM00450">
    <property type="entry name" value="RHOD"/>
    <property type="match status" value="2"/>
</dbReference>
<dbReference type="Gene3D" id="3.40.50.1000">
    <property type="entry name" value="HAD superfamily/HAD-like"/>
    <property type="match status" value="1"/>
</dbReference>